<protein>
    <recommendedName>
        <fullName evidence="1">Integrase core domain-containing protein</fullName>
    </recommendedName>
</protein>
<reference evidence="2" key="1">
    <citation type="submission" date="2023-03" db="EMBL/GenBank/DDBJ databases">
        <title>Massive genome expansion in bonnet fungi (Mycena s.s.) driven by repeated elements and novel gene families across ecological guilds.</title>
        <authorList>
            <consortium name="Lawrence Berkeley National Laboratory"/>
            <person name="Harder C.B."/>
            <person name="Miyauchi S."/>
            <person name="Viragh M."/>
            <person name="Kuo A."/>
            <person name="Thoen E."/>
            <person name="Andreopoulos B."/>
            <person name="Lu D."/>
            <person name="Skrede I."/>
            <person name="Drula E."/>
            <person name="Henrissat B."/>
            <person name="Morin E."/>
            <person name="Kohler A."/>
            <person name="Barry K."/>
            <person name="LaButti K."/>
            <person name="Morin E."/>
            <person name="Salamov A."/>
            <person name="Lipzen A."/>
            <person name="Mereny Z."/>
            <person name="Hegedus B."/>
            <person name="Baldrian P."/>
            <person name="Stursova M."/>
            <person name="Weitz H."/>
            <person name="Taylor A."/>
            <person name="Grigoriev I.V."/>
            <person name="Nagy L.G."/>
            <person name="Martin F."/>
            <person name="Kauserud H."/>
        </authorList>
    </citation>
    <scope>NUCLEOTIDE SEQUENCE</scope>
    <source>
        <strain evidence="2">CBHHK067</strain>
    </source>
</reference>
<dbReference type="AlphaFoldDB" id="A0AAD7G9J8"/>
<organism evidence="2 3">
    <name type="scientific">Mycena rosella</name>
    <name type="common">Pink bonnet</name>
    <name type="synonym">Agaricus rosellus</name>
    <dbReference type="NCBI Taxonomy" id="1033263"/>
    <lineage>
        <taxon>Eukaryota</taxon>
        <taxon>Fungi</taxon>
        <taxon>Dikarya</taxon>
        <taxon>Basidiomycota</taxon>
        <taxon>Agaricomycotina</taxon>
        <taxon>Agaricomycetes</taxon>
        <taxon>Agaricomycetidae</taxon>
        <taxon>Agaricales</taxon>
        <taxon>Marasmiineae</taxon>
        <taxon>Mycenaceae</taxon>
        <taxon>Mycena</taxon>
    </lineage>
</organism>
<dbReference type="Pfam" id="PF24764">
    <property type="entry name" value="rva_4"/>
    <property type="match status" value="1"/>
</dbReference>
<gene>
    <name evidence="2" type="ORF">B0H17DRAFT_948902</name>
</gene>
<proteinExistence type="predicted"/>
<dbReference type="InterPro" id="IPR058913">
    <property type="entry name" value="Integrase_dom_put"/>
</dbReference>
<keyword evidence="3" id="KW-1185">Reference proteome</keyword>
<evidence type="ECO:0000313" key="3">
    <source>
        <dbReference type="Proteomes" id="UP001221757"/>
    </source>
</evidence>
<evidence type="ECO:0000313" key="2">
    <source>
        <dbReference type="EMBL" id="KAJ7670248.1"/>
    </source>
</evidence>
<name>A0AAD7G9J8_MYCRO</name>
<evidence type="ECO:0000259" key="1">
    <source>
        <dbReference type="Pfam" id="PF24764"/>
    </source>
</evidence>
<dbReference type="EMBL" id="JARKIE010000183">
    <property type="protein sequence ID" value="KAJ7670248.1"/>
    <property type="molecule type" value="Genomic_DNA"/>
</dbReference>
<feature type="domain" description="Integrase core" evidence="1">
    <location>
        <begin position="193"/>
        <end position="234"/>
    </location>
</feature>
<dbReference type="Proteomes" id="UP001221757">
    <property type="component" value="Unassembled WGS sequence"/>
</dbReference>
<sequence>MEGEAVLSRTALLNAFRSHYTGFQTSVAAIVQTPTDSVVIARLGDNLDEYVQLVQQHSTIFDAAELETIQTSLVAMQNDVRLEHRDAIDTSHNGRPIVVQRVQTGVVGQPRIHIDPDFLRWAYSQRSTASIHQFLGVSQGTICSALLANGILPADIEDLAAGEPPIVSYTGPLSQISEEELDTLILRLRSHFHRLIRWGIVLHGFVDGYARFITGLRASNNNTARTVLDVFLSLLASEEIMEQRIYMLQCGWRHIVAFAEDLTFGEGTSKKKVFPTTS</sequence>
<accession>A0AAD7G9J8</accession>
<comment type="caution">
    <text evidence="2">The sequence shown here is derived from an EMBL/GenBank/DDBJ whole genome shotgun (WGS) entry which is preliminary data.</text>
</comment>